<dbReference type="GO" id="GO:0005634">
    <property type="term" value="C:nucleus"/>
    <property type="evidence" value="ECO:0007669"/>
    <property type="project" value="TreeGrafter"/>
</dbReference>
<dbReference type="GO" id="GO:0042393">
    <property type="term" value="F:histone binding"/>
    <property type="evidence" value="ECO:0007669"/>
    <property type="project" value="EnsemblFungi"/>
</dbReference>
<dbReference type="GO" id="GO:0005737">
    <property type="term" value="C:cytoplasm"/>
    <property type="evidence" value="ECO:0007669"/>
    <property type="project" value="TreeGrafter"/>
</dbReference>
<evidence type="ECO:0000313" key="3">
    <source>
        <dbReference type="EMBL" id="GAD93416.1"/>
    </source>
</evidence>
<dbReference type="SUPFAM" id="SSF46565">
    <property type="entry name" value="Chaperone J-domain"/>
    <property type="match status" value="1"/>
</dbReference>
<name>V5FUQ5_BYSSN</name>
<dbReference type="InterPro" id="IPR036869">
    <property type="entry name" value="J_dom_sf"/>
</dbReference>
<dbReference type="HOGENOM" id="CLU_055868_0_1_1"/>
<sequence length="297" mass="33954">MSHDEELIEDPPSSINPYEVLGVEEKATADEIKSAYRKKALKHHPDKAQPEQRDEAHKKFQEIAFAYAILSDERRRRRYDLTGNTSETLDLEDDDFNWTEFYREQFSGMIDSSAIEKFKKEYQGSDEERRDLLAAFERHKGRMDLVYETVMLSSILDDDERFRSIIDDAIQKKEVTAWGEYANEPQEARDRRLEQARKEAAEAEELGKELGVEEKGGKGRGKGRKKKATKADDNDLVALIQQRQKSRAANFFDDLEAKYAQPKKGSGKGKKRAADEPPEEAFAAVGARKGSKKKSKA</sequence>
<dbReference type="EMBL" id="BAUL01000056">
    <property type="protein sequence ID" value="GAD93416.1"/>
    <property type="molecule type" value="Genomic_DNA"/>
</dbReference>
<comment type="caution">
    <text evidence="3">The sequence shown here is derived from an EMBL/GenBank/DDBJ whole genome shotgun (WGS) entry which is preliminary data.</text>
</comment>
<dbReference type="FunFam" id="1.10.287.110:FF:000110">
    <property type="entry name" value="DnaJ domain protein (AFU_orthologue AFUA_2G13210)"/>
    <property type="match status" value="1"/>
</dbReference>
<dbReference type="eggNOG" id="KOG0719">
    <property type="taxonomic scope" value="Eukaryota"/>
</dbReference>
<organism evidence="3 4">
    <name type="scientific">Byssochlamys spectabilis (strain No. 5 / NBRC 109023)</name>
    <name type="common">Paecilomyces variotii</name>
    <dbReference type="NCBI Taxonomy" id="1356009"/>
    <lineage>
        <taxon>Eukaryota</taxon>
        <taxon>Fungi</taxon>
        <taxon>Dikarya</taxon>
        <taxon>Ascomycota</taxon>
        <taxon>Pezizomycotina</taxon>
        <taxon>Eurotiomycetes</taxon>
        <taxon>Eurotiomycetidae</taxon>
        <taxon>Eurotiales</taxon>
        <taxon>Thermoascaceae</taxon>
        <taxon>Paecilomyces</taxon>
    </lineage>
</organism>
<keyword evidence="4" id="KW-1185">Reference proteome</keyword>
<evidence type="ECO:0000313" key="4">
    <source>
        <dbReference type="Proteomes" id="UP000018001"/>
    </source>
</evidence>
<dbReference type="PROSITE" id="PS00636">
    <property type="entry name" value="DNAJ_1"/>
    <property type="match status" value="1"/>
</dbReference>
<reference evidence="4" key="1">
    <citation type="journal article" date="2014" name="Genome Announc.">
        <title>Draft genome sequence of the formaldehyde-resistant fungus Byssochlamys spectabilis No. 5 (anamorph Paecilomyces variotii No. 5) (NBRC109023).</title>
        <authorList>
            <person name="Oka T."/>
            <person name="Ekino K."/>
            <person name="Fukuda K."/>
            <person name="Nomura Y."/>
        </authorList>
    </citation>
    <scope>NUCLEOTIDE SEQUENCE [LARGE SCALE GENOMIC DNA]</scope>
    <source>
        <strain evidence="4">No. 5 / NBRC 109023</strain>
    </source>
</reference>
<dbReference type="InterPro" id="IPR052594">
    <property type="entry name" value="J_domain-containing_protein"/>
</dbReference>
<dbReference type="InterPro" id="IPR056453">
    <property type="entry name" value="HTH_DNAJC9"/>
</dbReference>
<dbReference type="AlphaFoldDB" id="V5FUQ5"/>
<dbReference type="SMART" id="SM00271">
    <property type="entry name" value="DnaJ"/>
    <property type="match status" value="1"/>
</dbReference>
<feature type="region of interest" description="Disordered" evidence="1">
    <location>
        <begin position="184"/>
        <end position="297"/>
    </location>
</feature>
<dbReference type="Pfam" id="PF23302">
    <property type="entry name" value="HTH_DNAJC9"/>
    <property type="match status" value="1"/>
</dbReference>
<proteinExistence type="predicted"/>
<dbReference type="PANTHER" id="PTHR44144:SF1">
    <property type="entry name" value="DNAJ HOMOLOG SUBFAMILY C MEMBER 9"/>
    <property type="match status" value="1"/>
</dbReference>
<gene>
    <name evidence="3" type="ORF">PVAR5_2026</name>
</gene>
<dbReference type="PANTHER" id="PTHR44144">
    <property type="entry name" value="DNAJ HOMOLOG SUBFAMILY C MEMBER 9"/>
    <property type="match status" value="1"/>
</dbReference>
<dbReference type="Gene3D" id="1.10.287.110">
    <property type="entry name" value="DnaJ domain"/>
    <property type="match status" value="1"/>
</dbReference>
<dbReference type="Pfam" id="PF00226">
    <property type="entry name" value="DnaJ"/>
    <property type="match status" value="1"/>
</dbReference>
<dbReference type="InterPro" id="IPR001623">
    <property type="entry name" value="DnaJ_domain"/>
</dbReference>
<evidence type="ECO:0000256" key="1">
    <source>
        <dbReference type="SAM" id="MobiDB-lite"/>
    </source>
</evidence>
<dbReference type="InterPro" id="IPR018253">
    <property type="entry name" value="DnaJ_domain_CS"/>
</dbReference>
<dbReference type="Proteomes" id="UP000018001">
    <property type="component" value="Unassembled WGS sequence"/>
</dbReference>
<feature type="domain" description="J" evidence="2">
    <location>
        <begin position="16"/>
        <end position="83"/>
    </location>
</feature>
<dbReference type="CDD" id="cd06257">
    <property type="entry name" value="DnaJ"/>
    <property type="match status" value="1"/>
</dbReference>
<dbReference type="InParanoid" id="V5FUQ5"/>
<dbReference type="PRINTS" id="PR00625">
    <property type="entry name" value="JDOMAIN"/>
</dbReference>
<dbReference type="OrthoDB" id="110024at2759"/>
<feature type="compositionally biased region" description="Basic and acidic residues" evidence="1">
    <location>
        <begin position="186"/>
        <end position="217"/>
    </location>
</feature>
<feature type="compositionally biased region" description="Basic residues" evidence="1">
    <location>
        <begin position="218"/>
        <end position="228"/>
    </location>
</feature>
<accession>V5FUQ5</accession>
<evidence type="ECO:0000259" key="2">
    <source>
        <dbReference type="PROSITE" id="PS50076"/>
    </source>
</evidence>
<protein>
    <submittedName>
        <fullName evidence="3">DnaJ domain protein</fullName>
    </submittedName>
</protein>
<dbReference type="GO" id="GO:0031072">
    <property type="term" value="F:heat shock protein binding"/>
    <property type="evidence" value="ECO:0007669"/>
    <property type="project" value="TreeGrafter"/>
</dbReference>
<dbReference type="PROSITE" id="PS50076">
    <property type="entry name" value="DNAJ_2"/>
    <property type="match status" value="1"/>
</dbReference>